<dbReference type="NCBIfam" id="NF005414">
    <property type="entry name" value="PRK06988.1"/>
    <property type="match status" value="1"/>
</dbReference>
<dbReference type="Proteomes" id="UP000233256">
    <property type="component" value="Unassembled WGS sequence"/>
</dbReference>
<dbReference type="GO" id="GO:0004479">
    <property type="term" value="F:methionyl-tRNA formyltransferase activity"/>
    <property type="evidence" value="ECO:0007669"/>
    <property type="project" value="TreeGrafter"/>
</dbReference>
<dbReference type="InterPro" id="IPR002376">
    <property type="entry name" value="Formyl_transf_N"/>
</dbReference>
<organism evidence="3 4">
    <name type="scientific">Candidatus Wallbacteria bacterium HGW-Wallbacteria-1</name>
    <dbReference type="NCBI Taxonomy" id="2013854"/>
    <lineage>
        <taxon>Bacteria</taxon>
        <taxon>Candidatus Walliibacteriota</taxon>
    </lineage>
</organism>
<dbReference type="InterPro" id="IPR036477">
    <property type="entry name" value="Formyl_transf_N_sf"/>
</dbReference>
<comment type="caution">
    <text evidence="3">The sequence shown here is derived from an EMBL/GenBank/DDBJ whole genome shotgun (WGS) entry which is preliminary data.</text>
</comment>
<evidence type="ECO:0000259" key="1">
    <source>
        <dbReference type="Pfam" id="PF00551"/>
    </source>
</evidence>
<dbReference type="InterPro" id="IPR005793">
    <property type="entry name" value="Formyl_trans_C"/>
</dbReference>
<dbReference type="SUPFAM" id="SSF50486">
    <property type="entry name" value="FMT C-terminal domain-like"/>
    <property type="match status" value="1"/>
</dbReference>
<dbReference type="GO" id="GO:0005829">
    <property type="term" value="C:cytosol"/>
    <property type="evidence" value="ECO:0007669"/>
    <property type="project" value="TreeGrafter"/>
</dbReference>
<evidence type="ECO:0000259" key="2">
    <source>
        <dbReference type="Pfam" id="PF02911"/>
    </source>
</evidence>
<dbReference type="SUPFAM" id="SSF53328">
    <property type="entry name" value="Formyltransferase"/>
    <property type="match status" value="1"/>
</dbReference>
<dbReference type="PANTHER" id="PTHR11138">
    <property type="entry name" value="METHIONYL-TRNA FORMYLTRANSFERASE"/>
    <property type="match status" value="1"/>
</dbReference>
<reference evidence="3 4" key="1">
    <citation type="journal article" date="2017" name="ISME J.">
        <title>Potential for microbial H2 and metal transformations associated with novel bacteria and archaea in deep terrestrial subsurface sediments.</title>
        <authorList>
            <person name="Hernsdorf A.W."/>
            <person name="Amano Y."/>
            <person name="Miyakawa K."/>
            <person name="Ise K."/>
            <person name="Suzuki Y."/>
            <person name="Anantharaman K."/>
            <person name="Probst A."/>
            <person name="Burstein D."/>
            <person name="Thomas B.C."/>
            <person name="Banfield J.F."/>
        </authorList>
    </citation>
    <scope>NUCLEOTIDE SEQUENCE [LARGE SCALE GENOMIC DNA]</scope>
    <source>
        <strain evidence="3">HGW-Wallbacteria-1</strain>
    </source>
</reference>
<dbReference type="InterPro" id="IPR011034">
    <property type="entry name" value="Formyl_transferase-like_C_sf"/>
</dbReference>
<dbReference type="AlphaFoldDB" id="A0A2N1PH62"/>
<evidence type="ECO:0000313" key="3">
    <source>
        <dbReference type="EMBL" id="PKK87668.1"/>
    </source>
</evidence>
<protein>
    <submittedName>
        <fullName evidence="3">Formyltransferase</fullName>
    </submittedName>
</protein>
<proteinExistence type="predicted"/>
<evidence type="ECO:0000313" key="4">
    <source>
        <dbReference type="Proteomes" id="UP000233256"/>
    </source>
</evidence>
<feature type="domain" description="Formyl transferase C-terminal" evidence="2">
    <location>
        <begin position="203"/>
        <end position="288"/>
    </location>
</feature>
<dbReference type="Pfam" id="PF02911">
    <property type="entry name" value="Formyl_trans_C"/>
    <property type="match status" value="1"/>
</dbReference>
<dbReference type="CDD" id="cd08702">
    <property type="entry name" value="Arna_FMT_C"/>
    <property type="match status" value="1"/>
</dbReference>
<dbReference type="PANTHER" id="PTHR11138:SF5">
    <property type="entry name" value="METHIONYL-TRNA FORMYLTRANSFERASE, MITOCHONDRIAL"/>
    <property type="match status" value="1"/>
</dbReference>
<dbReference type="EMBL" id="PGXC01000122">
    <property type="protein sequence ID" value="PKK87668.1"/>
    <property type="molecule type" value="Genomic_DNA"/>
</dbReference>
<dbReference type="Pfam" id="PF00551">
    <property type="entry name" value="Formyl_trans_N"/>
    <property type="match status" value="1"/>
</dbReference>
<feature type="domain" description="Formyl transferase N-terminal" evidence="1">
    <location>
        <begin position="57"/>
        <end position="169"/>
    </location>
</feature>
<name>A0A2N1PH62_9BACT</name>
<keyword evidence="3" id="KW-0808">Transferase</keyword>
<dbReference type="Gene3D" id="3.40.50.12230">
    <property type="match status" value="1"/>
</dbReference>
<accession>A0A2N1PH62</accession>
<sequence>MKTIALAYHNMGIAGLTALARHGFDITAIFTHEDDPGENCWFGSVQDWALQHRIPCYTTDNINDEGWVDRIKSWKPDVLFSFYYRKMIGKNILDIPKFGALNLHGSLLPAYRGRCPVNWVLVKGEEKTGVTLHFMVEKPDAGDIVGQKEVFIEFHDTARTLYDKLCEAADVLLDDLLPVIKTGQIPHRKQNLAEGSYYGGRRPEDGRIDWTQPAKDIYNLIRAVTDPYPGAFALLENGSRIIIWRALPVEAHDMNGQVGDMESAGQDVLVKTGKNAIKLLDVEVQGTKLKGSEIGEFFKMRKVMKLT</sequence>
<gene>
    <name evidence="3" type="ORF">CVV64_21750</name>
</gene>